<proteinExistence type="predicted"/>
<protein>
    <submittedName>
        <fullName evidence="1">Uncharacterized protein</fullName>
    </submittedName>
</protein>
<name>A0A212LR25_9HYPH</name>
<dbReference type="RefSeq" id="WP_288198840.1">
    <property type="nucleotide sequence ID" value="NZ_LT608334.1"/>
</dbReference>
<evidence type="ECO:0000313" key="1">
    <source>
        <dbReference type="EMBL" id="SCM79967.1"/>
    </source>
</evidence>
<organism evidence="1">
    <name type="scientific">uncultured Pleomorphomonas sp</name>
    <dbReference type="NCBI Taxonomy" id="442121"/>
    <lineage>
        <taxon>Bacteria</taxon>
        <taxon>Pseudomonadati</taxon>
        <taxon>Pseudomonadota</taxon>
        <taxon>Alphaproteobacteria</taxon>
        <taxon>Hyphomicrobiales</taxon>
        <taxon>Pleomorphomonadaceae</taxon>
        <taxon>Pleomorphomonas</taxon>
        <taxon>environmental samples</taxon>
    </lineage>
</organism>
<sequence>MSMTRLLARLAGVCALNNFGEDPYPTMAGEHIYDSKIEPIEDSKEDIVYPMCAIYTDYDKDHWNYSGGTMKQRLMTVTIELIVVQFQRQKPPKGAPASAPPIYEARYPLTDSELETSLDIFETQVFRALAAGNVASDLFSYLCPSYESAVSRRGASWEGGQRLAARQITLETKAVRDLASGKIPPQVEAFLTRLESFQDYADRVDDIRAMMTAPAALSDNARLMQSIGWPARVASILGRPISQSGPLPSGIRIFDDSGDEQ</sequence>
<dbReference type="AlphaFoldDB" id="A0A212LR25"/>
<accession>A0A212LR25</accession>
<reference evidence="1" key="1">
    <citation type="submission" date="2016-08" db="EMBL/GenBank/DDBJ databases">
        <authorList>
            <person name="Seilhamer J.J."/>
        </authorList>
    </citation>
    <scope>NUCLEOTIDE SEQUENCE</scope>
    <source>
        <strain evidence="1">86</strain>
    </source>
</reference>
<gene>
    <name evidence="1" type="ORF">KL86PLE_90733</name>
</gene>
<dbReference type="EMBL" id="FMJD01000013">
    <property type="protein sequence ID" value="SCM79967.1"/>
    <property type="molecule type" value="Genomic_DNA"/>
</dbReference>